<evidence type="ECO:0008006" key="4">
    <source>
        <dbReference type="Google" id="ProtNLM"/>
    </source>
</evidence>
<keyword evidence="1" id="KW-1133">Transmembrane helix</keyword>
<comment type="caution">
    <text evidence="2">The sequence shown here is derived from an EMBL/GenBank/DDBJ whole genome shotgun (WGS) entry which is preliminary data.</text>
</comment>
<feature type="transmembrane region" description="Helical" evidence="1">
    <location>
        <begin position="12"/>
        <end position="32"/>
    </location>
</feature>
<keyword evidence="3" id="KW-1185">Reference proteome</keyword>
<dbReference type="RefSeq" id="WP_258790420.1">
    <property type="nucleotide sequence ID" value="NZ_JANUGQ010000030.1"/>
</dbReference>
<protein>
    <recommendedName>
        <fullName evidence="4">Integral membrane protein</fullName>
    </recommendedName>
</protein>
<proteinExistence type="predicted"/>
<keyword evidence="1" id="KW-0812">Transmembrane</keyword>
<reference evidence="2" key="1">
    <citation type="submission" date="2022-08" db="EMBL/GenBank/DDBJ databases">
        <authorList>
            <person name="Somphong A."/>
            <person name="Phongsopitanun W."/>
        </authorList>
    </citation>
    <scope>NUCLEOTIDE SEQUENCE</scope>
    <source>
        <strain evidence="2">LP05-1</strain>
    </source>
</reference>
<dbReference type="EMBL" id="JANUGQ010000030">
    <property type="protein sequence ID" value="MCS0639102.1"/>
    <property type="molecule type" value="Genomic_DNA"/>
</dbReference>
<evidence type="ECO:0000313" key="2">
    <source>
        <dbReference type="EMBL" id="MCS0639102.1"/>
    </source>
</evidence>
<feature type="transmembrane region" description="Helical" evidence="1">
    <location>
        <begin position="65"/>
        <end position="84"/>
    </location>
</feature>
<feature type="transmembrane region" description="Helical" evidence="1">
    <location>
        <begin position="38"/>
        <end position="58"/>
    </location>
</feature>
<name>A0ABT2CNT4_9ACTN</name>
<keyword evidence="1" id="KW-0472">Membrane</keyword>
<accession>A0ABT2CNT4</accession>
<dbReference type="Proteomes" id="UP001431313">
    <property type="component" value="Unassembled WGS sequence"/>
</dbReference>
<evidence type="ECO:0000256" key="1">
    <source>
        <dbReference type="SAM" id="Phobius"/>
    </source>
</evidence>
<sequence>MALTRETVMRNLWASPALFVTASLTAFVVVRSDAAIRAGWLFYFAGWVPPLIALAACAGRGERPGVGGVFALAVLALFGILFWLNHG</sequence>
<gene>
    <name evidence="2" type="ORF">NX801_26355</name>
</gene>
<evidence type="ECO:0000313" key="3">
    <source>
        <dbReference type="Proteomes" id="UP001431313"/>
    </source>
</evidence>
<organism evidence="2 3">
    <name type="scientific">Streptomyces pyxinae</name>
    <dbReference type="NCBI Taxonomy" id="2970734"/>
    <lineage>
        <taxon>Bacteria</taxon>
        <taxon>Bacillati</taxon>
        <taxon>Actinomycetota</taxon>
        <taxon>Actinomycetes</taxon>
        <taxon>Kitasatosporales</taxon>
        <taxon>Streptomycetaceae</taxon>
        <taxon>Streptomyces</taxon>
    </lineage>
</organism>